<dbReference type="NCBIfam" id="TIGR00278">
    <property type="entry name" value="membrane protein insertion efficiency factor YidD"/>
    <property type="match status" value="1"/>
</dbReference>
<sequence length="103" mass="11193">MNTAIAAVLLVPRNVAVLVLRAYRAVISPLYGDVCRYYPSCSAYALQAIQEHGVAVGSVLGVRRILRCHPWAAGGVDDVPLKKKRRYRVTPFGFVVATSHGKA</sequence>
<protein>
    <recommendedName>
        <fullName evidence="1">Putative membrane protein insertion efficiency factor</fullName>
    </recommendedName>
</protein>
<dbReference type="InterPro" id="IPR002696">
    <property type="entry name" value="Membr_insert_effic_factor_YidD"/>
</dbReference>
<keyword evidence="1" id="KW-0472">Membrane</keyword>
<evidence type="ECO:0000256" key="1">
    <source>
        <dbReference type="HAMAP-Rule" id="MF_00386"/>
    </source>
</evidence>
<dbReference type="HAMAP" id="MF_00386">
    <property type="entry name" value="UPF0161_YidD"/>
    <property type="match status" value="1"/>
</dbReference>
<dbReference type="RefSeq" id="WP_348789559.1">
    <property type="nucleotide sequence ID" value="NZ_CP157390.1"/>
</dbReference>
<evidence type="ECO:0000313" key="2">
    <source>
        <dbReference type="EMBL" id="XBM49647.1"/>
    </source>
</evidence>
<dbReference type="AlphaFoldDB" id="A0AAU7GG13"/>
<dbReference type="Pfam" id="PF01809">
    <property type="entry name" value="YidD"/>
    <property type="match status" value="1"/>
</dbReference>
<name>A0AAU7GG13_9MICO</name>
<gene>
    <name evidence="2" type="primary">yidD</name>
    <name evidence="2" type="ORF">AAME72_07215</name>
</gene>
<organism evidence="2">
    <name type="scientific">Leifsonia sp. NPDC080035</name>
    <dbReference type="NCBI Taxonomy" id="3143936"/>
    <lineage>
        <taxon>Bacteria</taxon>
        <taxon>Bacillati</taxon>
        <taxon>Actinomycetota</taxon>
        <taxon>Actinomycetes</taxon>
        <taxon>Micrococcales</taxon>
        <taxon>Microbacteriaceae</taxon>
        <taxon>Leifsonia</taxon>
    </lineage>
</organism>
<dbReference type="PANTHER" id="PTHR33383">
    <property type="entry name" value="MEMBRANE PROTEIN INSERTION EFFICIENCY FACTOR-RELATED"/>
    <property type="match status" value="1"/>
</dbReference>
<dbReference type="PANTHER" id="PTHR33383:SF1">
    <property type="entry name" value="MEMBRANE PROTEIN INSERTION EFFICIENCY FACTOR-RELATED"/>
    <property type="match status" value="1"/>
</dbReference>
<comment type="subcellular location">
    <subcellularLocation>
        <location evidence="1">Cell membrane</location>
        <topology evidence="1">Peripheral membrane protein</topology>
        <orientation evidence="1">Cytoplasmic side</orientation>
    </subcellularLocation>
</comment>
<comment type="function">
    <text evidence="1">Could be involved in insertion of integral membrane proteins into the membrane.</text>
</comment>
<comment type="similarity">
    <text evidence="1">Belongs to the UPF0161 family.</text>
</comment>
<dbReference type="EMBL" id="CP157390">
    <property type="protein sequence ID" value="XBM49647.1"/>
    <property type="molecule type" value="Genomic_DNA"/>
</dbReference>
<dbReference type="SMART" id="SM01234">
    <property type="entry name" value="Haemolytic"/>
    <property type="match status" value="1"/>
</dbReference>
<accession>A0AAU7GG13</accession>
<reference evidence="2" key="1">
    <citation type="submission" date="2024-05" db="EMBL/GenBank/DDBJ databases">
        <title>The Natural Products Discovery Center: Release of the First 8490 Sequenced Strains for Exploring Actinobacteria Biosynthetic Diversity.</title>
        <authorList>
            <person name="Kalkreuter E."/>
            <person name="Kautsar S.A."/>
            <person name="Yang D."/>
            <person name="Bader C.D."/>
            <person name="Teijaro C.N."/>
            <person name="Fluegel L."/>
            <person name="Davis C.M."/>
            <person name="Simpson J.R."/>
            <person name="Lauterbach L."/>
            <person name="Steele A.D."/>
            <person name="Gui C."/>
            <person name="Meng S."/>
            <person name="Li G."/>
            <person name="Viehrig K."/>
            <person name="Ye F."/>
            <person name="Su P."/>
            <person name="Kiefer A.F."/>
            <person name="Nichols A."/>
            <person name="Cepeda A.J."/>
            <person name="Yan W."/>
            <person name="Fan B."/>
            <person name="Jiang Y."/>
            <person name="Adhikari A."/>
            <person name="Zheng C.-J."/>
            <person name="Schuster L."/>
            <person name="Cowan T.M."/>
            <person name="Smanski M.J."/>
            <person name="Chevrette M.G."/>
            <person name="de Carvalho L.P.S."/>
            <person name="Shen B."/>
        </authorList>
    </citation>
    <scope>NUCLEOTIDE SEQUENCE</scope>
    <source>
        <strain evidence="2">NPDC080035</strain>
    </source>
</reference>
<keyword evidence="1" id="KW-1003">Cell membrane</keyword>
<proteinExistence type="inferred from homology"/>
<dbReference type="GO" id="GO:0005886">
    <property type="term" value="C:plasma membrane"/>
    <property type="evidence" value="ECO:0007669"/>
    <property type="project" value="UniProtKB-SubCell"/>
</dbReference>